<dbReference type="SUPFAM" id="SSF53732">
    <property type="entry name" value="Aconitase iron-sulfur domain"/>
    <property type="match status" value="1"/>
</dbReference>
<dbReference type="AlphaFoldDB" id="A0A3L8R9D8"/>
<dbReference type="RefSeq" id="WP_158634957.1">
    <property type="nucleotide sequence ID" value="NC_022785.1"/>
</dbReference>
<evidence type="ECO:0000256" key="3">
    <source>
        <dbReference type="ARBA" id="ARBA00023014"/>
    </source>
</evidence>
<dbReference type="PANTHER" id="PTHR43822:SF2">
    <property type="entry name" value="HOMOACONITASE, MITOCHONDRIAL"/>
    <property type="match status" value="1"/>
</dbReference>
<dbReference type="InterPro" id="IPR015931">
    <property type="entry name" value="Acnase/IPM_dHydase_lsu_aba_1/3"/>
</dbReference>
<keyword evidence="4" id="KW-0456">Lyase</keyword>
<dbReference type="InterPro" id="IPR036008">
    <property type="entry name" value="Aconitase_4Fe-4S_dom"/>
</dbReference>
<feature type="domain" description="Aconitase/3-isopropylmalate dehydratase large subunit alpha/beta/alpha" evidence="5">
    <location>
        <begin position="2"/>
        <end position="83"/>
    </location>
</feature>
<keyword evidence="2" id="KW-0408">Iron</keyword>
<evidence type="ECO:0000256" key="1">
    <source>
        <dbReference type="ARBA" id="ARBA00022723"/>
    </source>
</evidence>
<dbReference type="InterPro" id="IPR001030">
    <property type="entry name" value="Acoase/IPM_deHydtase_lsu_aba"/>
</dbReference>
<dbReference type="EMBL" id="QYCY01000002">
    <property type="protein sequence ID" value="RLV76078.1"/>
    <property type="molecule type" value="Genomic_DNA"/>
</dbReference>
<dbReference type="InterPro" id="IPR050067">
    <property type="entry name" value="IPM_dehydratase_rel_enz"/>
</dbReference>
<comment type="caution">
    <text evidence="6">The sequence shown here is derived from an EMBL/GenBank/DDBJ whole genome shotgun (WGS) entry which is preliminary data.</text>
</comment>
<dbReference type="Pfam" id="PF00330">
    <property type="entry name" value="Aconitase"/>
    <property type="match status" value="1"/>
</dbReference>
<evidence type="ECO:0000313" key="6">
    <source>
        <dbReference type="EMBL" id="RLV76078.1"/>
    </source>
</evidence>
<dbReference type="PANTHER" id="PTHR43822">
    <property type="entry name" value="HOMOACONITASE, MITOCHONDRIAL-RELATED"/>
    <property type="match status" value="1"/>
</dbReference>
<reference evidence="6 7" key="1">
    <citation type="journal article" date="2018" name="J. Biol. Chem.">
        <title>Discovery of the actinoplanic acid pathway in Streptomyces rapamycinicus reveals a genetically conserved synergism with rapamycin.</title>
        <authorList>
            <person name="Mrak P."/>
            <person name="Krastel P."/>
            <person name="Pivk Lukancic P."/>
            <person name="Tao J."/>
            <person name="Pistorius D."/>
            <person name="Moore C.M."/>
        </authorList>
    </citation>
    <scope>NUCLEOTIDE SEQUENCE [LARGE SCALE GENOMIC DNA]</scope>
    <source>
        <strain evidence="6 7">NRRL 5491</strain>
    </source>
</reference>
<name>A0A3L8R9D8_STRRN</name>
<dbReference type="GO" id="GO:0043436">
    <property type="term" value="P:oxoacid metabolic process"/>
    <property type="evidence" value="ECO:0007669"/>
    <property type="project" value="UniProtKB-ARBA"/>
</dbReference>
<protein>
    <recommendedName>
        <fullName evidence="5">Aconitase/3-isopropylmalate dehydratase large subunit alpha/beta/alpha domain-containing protein</fullName>
    </recommendedName>
</protein>
<evidence type="ECO:0000313" key="7">
    <source>
        <dbReference type="Proteomes" id="UP000281594"/>
    </source>
</evidence>
<keyword evidence="1" id="KW-0479">Metal-binding</keyword>
<organism evidence="6 7">
    <name type="scientific">Streptomyces rapamycinicus (strain ATCC 29253 / DSM 41530 / NRRL 5491 / AYB-994)</name>
    <name type="common">Streptomyces hygroscopicus (strain ATCC 29253)</name>
    <dbReference type="NCBI Taxonomy" id="1343740"/>
    <lineage>
        <taxon>Bacteria</taxon>
        <taxon>Bacillati</taxon>
        <taxon>Actinomycetota</taxon>
        <taxon>Actinomycetes</taxon>
        <taxon>Kitasatosporales</taxon>
        <taxon>Streptomycetaceae</taxon>
        <taxon>Streptomyces</taxon>
        <taxon>Streptomyces violaceusniger group</taxon>
    </lineage>
</organism>
<accession>A0A3L8R9D8</accession>
<dbReference type="GO" id="GO:0051536">
    <property type="term" value="F:iron-sulfur cluster binding"/>
    <property type="evidence" value="ECO:0007669"/>
    <property type="project" value="UniProtKB-KW"/>
</dbReference>
<evidence type="ECO:0000256" key="4">
    <source>
        <dbReference type="ARBA" id="ARBA00023239"/>
    </source>
</evidence>
<dbReference type="GO" id="GO:0046872">
    <property type="term" value="F:metal ion binding"/>
    <property type="evidence" value="ECO:0007669"/>
    <property type="project" value="UniProtKB-KW"/>
</dbReference>
<gene>
    <name evidence="6" type="ORF">D3C57_142670</name>
</gene>
<dbReference type="GO" id="GO:0016829">
    <property type="term" value="F:lyase activity"/>
    <property type="evidence" value="ECO:0007669"/>
    <property type="project" value="UniProtKB-KW"/>
</dbReference>
<dbReference type="Gene3D" id="3.30.499.10">
    <property type="entry name" value="Aconitase, domain 3"/>
    <property type="match status" value="1"/>
</dbReference>
<dbReference type="Proteomes" id="UP000281594">
    <property type="component" value="Unassembled WGS sequence"/>
</dbReference>
<evidence type="ECO:0000259" key="5">
    <source>
        <dbReference type="Pfam" id="PF00330"/>
    </source>
</evidence>
<sequence>MPSSREVFAQTVRESLVLGLHEADATWFPPSTVFNRAINMGAMAAGETMISIRTRNLTGRNGSAQAEMCLASAQTVAASAVAGEIAGRNTR</sequence>
<keyword evidence="3" id="KW-0411">Iron-sulfur</keyword>
<evidence type="ECO:0000256" key="2">
    <source>
        <dbReference type="ARBA" id="ARBA00023004"/>
    </source>
</evidence>
<dbReference type="STRING" id="1343740.M271_01015"/>
<proteinExistence type="predicted"/>